<dbReference type="AlphaFoldDB" id="A0A6C0ECP2"/>
<dbReference type="EMBL" id="MN739782">
    <property type="protein sequence ID" value="QHT26250.1"/>
    <property type="molecule type" value="Genomic_DNA"/>
</dbReference>
<feature type="region of interest" description="Disordered" evidence="1">
    <location>
        <begin position="392"/>
        <end position="419"/>
    </location>
</feature>
<feature type="compositionally biased region" description="Polar residues" evidence="1">
    <location>
        <begin position="407"/>
        <end position="419"/>
    </location>
</feature>
<sequence>MESAPVYAEVPEDMIEFQNWSGIFHTSVMYSCNAIVKTLTSATVSEDVVLDAAKFGKYAVHELLYGTIPDGGDYFTRDERFKKHAKTLFGHLQQLVLKKWGLFLVDHSTRAASANGNPEIRLKVFTTLPSPVKEDVWHDLHYPPIVTDPDEQEKRLRETIERATPVCGQVVSTVTITMVNDEPSTETSEESEEDVDAEVEEEVDVGAEEEKEERKSSFKQCCKAFERDLLSLAREAAEKVKSNSTLDYVRLRIYPNTKYFYNEEGYHFLHELLYGQVYYPKHIDYQWNYLARYTPCWKKEGMIDHEPYYNVQKKIAEEFGFFLLDTSENPKGYEKDNGFVLVKREEFPPIYICVWRVSPFYKTELPHLWHNLHALSKHGDRRLDFKKMAETRRRNQEALDSDRPTSQRRTTGNFRNKRA</sequence>
<organism evidence="2">
    <name type="scientific">viral metagenome</name>
    <dbReference type="NCBI Taxonomy" id="1070528"/>
    <lineage>
        <taxon>unclassified sequences</taxon>
        <taxon>metagenomes</taxon>
        <taxon>organismal metagenomes</taxon>
    </lineage>
</organism>
<feature type="compositionally biased region" description="Basic and acidic residues" evidence="1">
    <location>
        <begin position="392"/>
        <end position="405"/>
    </location>
</feature>
<protein>
    <submittedName>
        <fullName evidence="2">Uncharacterized protein</fullName>
    </submittedName>
</protein>
<name>A0A6C0ECP2_9ZZZZ</name>
<evidence type="ECO:0000313" key="2">
    <source>
        <dbReference type="EMBL" id="QHT26250.1"/>
    </source>
</evidence>
<reference evidence="2" key="1">
    <citation type="journal article" date="2020" name="Nature">
        <title>Giant virus diversity and host interactions through global metagenomics.</title>
        <authorList>
            <person name="Schulz F."/>
            <person name="Roux S."/>
            <person name="Paez-Espino D."/>
            <person name="Jungbluth S."/>
            <person name="Walsh D.A."/>
            <person name="Denef V.J."/>
            <person name="McMahon K.D."/>
            <person name="Konstantinidis K.T."/>
            <person name="Eloe-Fadrosh E.A."/>
            <person name="Kyrpides N.C."/>
            <person name="Woyke T."/>
        </authorList>
    </citation>
    <scope>NUCLEOTIDE SEQUENCE</scope>
    <source>
        <strain evidence="2">GVMAG-M-3300023179-27</strain>
    </source>
</reference>
<accession>A0A6C0ECP2</accession>
<evidence type="ECO:0000256" key="1">
    <source>
        <dbReference type="SAM" id="MobiDB-lite"/>
    </source>
</evidence>
<proteinExistence type="predicted"/>
<feature type="compositionally biased region" description="Acidic residues" evidence="1">
    <location>
        <begin position="183"/>
        <end position="211"/>
    </location>
</feature>
<feature type="region of interest" description="Disordered" evidence="1">
    <location>
        <begin position="180"/>
        <end position="212"/>
    </location>
</feature>